<evidence type="ECO:0000256" key="6">
    <source>
        <dbReference type="SAM" id="MobiDB-lite"/>
    </source>
</evidence>
<dbReference type="GO" id="GO:0000278">
    <property type="term" value="P:mitotic cell cycle"/>
    <property type="evidence" value="ECO:0007669"/>
    <property type="project" value="TreeGrafter"/>
</dbReference>
<evidence type="ECO:0000256" key="3">
    <source>
        <dbReference type="ARBA" id="ARBA00022701"/>
    </source>
</evidence>
<feature type="domain" description="Gamma-Tubulin ring complex non-core subunit mod21 N-terminal" evidence="8">
    <location>
        <begin position="69"/>
        <end position="158"/>
    </location>
</feature>
<dbReference type="GO" id="GO:0051225">
    <property type="term" value="P:spindle assembly"/>
    <property type="evidence" value="ECO:0007669"/>
    <property type="project" value="TreeGrafter"/>
</dbReference>
<dbReference type="AlphaFoldDB" id="A0AA40C6I9"/>
<dbReference type="InterPro" id="IPR059169">
    <property type="entry name" value="GCP5_N_ext"/>
</dbReference>
<feature type="compositionally biased region" description="Basic residues" evidence="6">
    <location>
        <begin position="808"/>
        <end position="823"/>
    </location>
</feature>
<evidence type="ECO:0000313" key="10">
    <source>
        <dbReference type="EMBL" id="KAK0626992.1"/>
    </source>
</evidence>
<dbReference type="InterPro" id="IPR032797">
    <property type="entry name" value="Mod21_N"/>
</dbReference>
<gene>
    <name evidence="10" type="ORF">B0T14DRAFT_511494</name>
</gene>
<dbReference type="GO" id="GO:0007020">
    <property type="term" value="P:microtubule nucleation"/>
    <property type="evidence" value="ECO:0007669"/>
    <property type="project" value="InterPro"/>
</dbReference>
<dbReference type="GO" id="GO:0005874">
    <property type="term" value="C:microtubule"/>
    <property type="evidence" value="ECO:0007669"/>
    <property type="project" value="UniProtKB-KW"/>
</dbReference>
<dbReference type="GO" id="GO:0051321">
    <property type="term" value="P:meiotic cell cycle"/>
    <property type="evidence" value="ECO:0007669"/>
    <property type="project" value="TreeGrafter"/>
</dbReference>
<evidence type="ECO:0000256" key="4">
    <source>
        <dbReference type="ARBA" id="ARBA00023212"/>
    </source>
</evidence>
<dbReference type="GO" id="GO:0000922">
    <property type="term" value="C:spindle pole"/>
    <property type="evidence" value="ECO:0007669"/>
    <property type="project" value="InterPro"/>
</dbReference>
<dbReference type="CDD" id="cd22572">
    <property type="entry name" value="GCP5_NTD"/>
    <property type="match status" value="1"/>
</dbReference>
<keyword evidence="2 5" id="KW-0963">Cytoplasm</keyword>
<dbReference type="EMBL" id="JAULSU010000002">
    <property type="protein sequence ID" value="KAK0626992.1"/>
    <property type="molecule type" value="Genomic_DNA"/>
</dbReference>
<dbReference type="InterPro" id="IPR041470">
    <property type="entry name" value="GCP_N"/>
</dbReference>
<dbReference type="GO" id="GO:0051011">
    <property type="term" value="F:microtubule minus-end binding"/>
    <property type="evidence" value="ECO:0007669"/>
    <property type="project" value="TreeGrafter"/>
</dbReference>
<proteinExistence type="inferred from homology"/>
<name>A0AA40C6I9_9PEZI</name>
<feature type="region of interest" description="Disordered" evidence="6">
    <location>
        <begin position="797"/>
        <end position="838"/>
    </location>
</feature>
<comment type="caution">
    <text evidence="10">The sequence shown here is derived from an EMBL/GenBank/DDBJ whole genome shotgun (WGS) entry which is preliminary data.</text>
</comment>
<evidence type="ECO:0000313" key="11">
    <source>
        <dbReference type="Proteomes" id="UP001175000"/>
    </source>
</evidence>
<feature type="compositionally biased region" description="Polar residues" evidence="6">
    <location>
        <begin position="798"/>
        <end position="807"/>
    </location>
</feature>
<accession>A0AA40C6I9</accession>
<reference evidence="10" key="1">
    <citation type="submission" date="2023-06" db="EMBL/GenBank/DDBJ databases">
        <title>Genome-scale phylogeny and comparative genomics of the fungal order Sordariales.</title>
        <authorList>
            <consortium name="Lawrence Berkeley National Laboratory"/>
            <person name="Hensen N."/>
            <person name="Bonometti L."/>
            <person name="Westerberg I."/>
            <person name="Brannstrom I.O."/>
            <person name="Guillou S."/>
            <person name="Cros-Aarteil S."/>
            <person name="Calhoun S."/>
            <person name="Haridas S."/>
            <person name="Kuo A."/>
            <person name="Mondo S."/>
            <person name="Pangilinan J."/>
            <person name="Riley R."/>
            <person name="Labutti K."/>
            <person name="Andreopoulos B."/>
            <person name="Lipzen A."/>
            <person name="Chen C."/>
            <person name="Yanf M."/>
            <person name="Daum C."/>
            <person name="Ng V."/>
            <person name="Clum A."/>
            <person name="Steindorff A."/>
            <person name="Ohm R."/>
            <person name="Martin F."/>
            <person name="Silar P."/>
            <person name="Natvig D."/>
            <person name="Lalanne C."/>
            <person name="Gautier V."/>
            <person name="Ament-Velasquez S.L."/>
            <person name="Kruys A."/>
            <person name="Hutchinson M.I."/>
            <person name="Powell A.J."/>
            <person name="Barry K."/>
            <person name="Miller A.N."/>
            <person name="Grigoriev I.V."/>
            <person name="Debuchy R."/>
            <person name="Gladieux P."/>
            <person name="Thoren M.H."/>
            <person name="Johannesson H."/>
        </authorList>
    </citation>
    <scope>NUCLEOTIDE SEQUENCE</scope>
    <source>
        <strain evidence="10">CBS 606.72</strain>
    </source>
</reference>
<evidence type="ECO:0000259" key="7">
    <source>
        <dbReference type="Pfam" id="PF04130"/>
    </source>
</evidence>
<dbReference type="Gene3D" id="1.20.120.1900">
    <property type="entry name" value="Gamma-tubulin complex, C-terminal domain"/>
    <property type="match status" value="1"/>
</dbReference>
<dbReference type="Proteomes" id="UP001175000">
    <property type="component" value="Unassembled WGS sequence"/>
</dbReference>
<dbReference type="Pfam" id="PF04130">
    <property type="entry name" value="GCP_C_terminal"/>
    <property type="match status" value="1"/>
</dbReference>
<keyword evidence="4 5" id="KW-0206">Cytoskeleton</keyword>
<dbReference type="Pfam" id="PF17681">
    <property type="entry name" value="GCP_N_terminal"/>
    <property type="match status" value="1"/>
</dbReference>
<feature type="domain" description="Gamma tubulin complex component C-terminal" evidence="7">
    <location>
        <begin position="547"/>
        <end position="881"/>
    </location>
</feature>
<dbReference type="GO" id="GO:0005816">
    <property type="term" value="C:spindle pole body"/>
    <property type="evidence" value="ECO:0007669"/>
    <property type="project" value="UniProtKB-ARBA"/>
</dbReference>
<dbReference type="Pfam" id="PF14609">
    <property type="entry name" value="GCP5-Mod21_N"/>
    <property type="match status" value="1"/>
</dbReference>
<evidence type="ECO:0000256" key="5">
    <source>
        <dbReference type="RuleBase" id="RU363050"/>
    </source>
</evidence>
<dbReference type="PANTHER" id="PTHR19302:SF33">
    <property type="entry name" value="GAMMA-TUBULIN COMPLEX COMPONENT 5"/>
    <property type="match status" value="1"/>
</dbReference>
<dbReference type="InterPro" id="IPR040457">
    <property type="entry name" value="GCP_C"/>
</dbReference>
<dbReference type="GO" id="GO:0000930">
    <property type="term" value="C:gamma-tubulin complex"/>
    <property type="evidence" value="ECO:0007669"/>
    <property type="project" value="TreeGrafter"/>
</dbReference>
<keyword evidence="3 5" id="KW-0493">Microtubule</keyword>
<dbReference type="GO" id="GO:0043015">
    <property type="term" value="F:gamma-tubulin binding"/>
    <property type="evidence" value="ECO:0007669"/>
    <property type="project" value="InterPro"/>
</dbReference>
<dbReference type="InterPro" id="IPR042241">
    <property type="entry name" value="GCP_C_sf"/>
</dbReference>
<protein>
    <recommendedName>
        <fullName evidence="5">Spindle pole body component</fullName>
    </recommendedName>
</protein>
<sequence length="904" mass="102186">MAYLAQLGALADELVASLAAAALDTAEGRKRQAADRESALRGIRFHSFLGTNQFDVEDQLKGFDERFRVIGRESLADALSERLAALDPHRNKWTPDVLRFILELADQPAQKSDLRNLDLLYESENDEHALRLTWQEIAKEDGWNEDRAVWRNIDYSPSSGDEDEEEQSAASDQESHTTDTTADEELRRTAKDLLKPMDDLAPLEIIRESQTWRRTKPARDDGWRAKKVPISSLQLLREALFMLAGLETTLFNEKCDPVTNYQLSGVSWDTYNSLITSFSECGRKLAPLRAFAATTQKTPLLQVFQDSLQRALTTLDRTLSNIQQRFTAIELDAVVTLMGILAELGPSLAPLYSLSTIVRQLQEERNPHAFRYLELLYDGVGIAQLEGNIAAYRLLGNIFFDCFQVYLKPIRLWMEEGKLLPGDRTFFVSESPTKLPLPQIWKSQFKLLRTPEGTLHAPRFLKPAIRRIFTTGKSIVVLKHLKRREPPKDETRKNKPPMDFASICPEHLEFAPFSELFSAAFQTWIQSKHHTASATLRGLLFNSYGLSQGLDALQYVYLMSDGSRADAFASSIFRHLDSLTTSWKDRFTLTEVAQEAFSPSVEGYRLSADIDLHGLTHGGLVARSSVRLSLPAIRLMYRLNWPVQIIVPDDAVTQGYQPIFTFLLQARRAISVLTHPILGFSSGGSAEEPDRPVAYHLVRTKLLWFCNTIMTYLTSLVLAPNATRLRESLRDAPDVDDMISAHSDFVNCLINEACQGPKLEPIRECILDVFDLAIKVEDARRAELTRLAEEEEEITRLSSMSSPFKTSTKGRGRRSLHATPKKKDRSEKVNDSHDDSDWEAELRKSTMAKGKKSHQAVLKDLHADFERHLRFVAGGLRAVARASRDEAAVKWDLLAEMLEVGIRE</sequence>
<dbReference type="InterPro" id="IPR007259">
    <property type="entry name" value="GCP"/>
</dbReference>
<feature type="domain" description="Gamma tubulin complex component protein N-terminal" evidence="9">
    <location>
        <begin position="236"/>
        <end position="542"/>
    </location>
</feature>
<comment type="similarity">
    <text evidence="1 5">Belongs to the TUBGCP family.</text>
</comment>
<keyword evidence="11" id="KW-1185">Reference proteome</keyword>
<dbReference type="PANTHER" id="PTHR19302">
    <property type="entry name" value="GAMMA TUBULIN COMPLEX PROTEIN"/>
    <property type="match status" value="1"/>
</dbReference>
<comment type="subcellular location">
    <subcellularLocation>
        <location evidence="5">Cytoplasm</location>
        <location evidence="5">Cytoskeleton</location>
        <location evidence="5">Microtubule organizing center</location>
    </subcellularLocation>
</comment>
<organism evidence="10 11">
    <name type="scientific">Immersiella caudata</name>
    <dbReference type="NCBI Taxonomy" id="314043"/>
    <lineage>
        <taxon>Eukaryota</taxon>
        <taxon>Fungi</taxon>
        <taxon>Dikarya</taxon>
        <taxon>Ascomycota</taxon>
        <taxon>Pezizomycotina</taxon>
        <taxon>Sordariomycetes</taxon>
        <taxon>Sordariomycetidae</taxon>
        <taxon>Sordariales</taxon>
        <taxon>Lasiosphaeriaceae</taxon>
        <taxon>Immersiella</taxon>
    </lineage>
</organism>
<evidence type="ECO:0000259" key="9">
    <source>
        <dbReference type="Pfam" id="PF17681"/>
    </source>
</evidence>
<dbReference type="GO" id="GO:0031122">
    <property type="term" value="P:cytoplasmic microtubule organization"/>
    <property type="evidence" value="ECO:0007669"/>
    <property type="project" value="TreeGrafter"/>
</dbReference>
<feature type="compositionally biased region" description="Basic and acidic residues" evidence="6">
    <location>
        <begin position="824"/>
        <end position="838"/>
    </location>
</feature>
<evidence type="ECO:0000256" key="1">
    <source>
        <dbReference type="ARBA" id="ARBA00010337"/>
    </source>
</evidence>
<feature type="region of interest" description="Disordered" evidence="6">
    <location>
        <begin position="154"/>
        <end position="185"/>
    </location>
</feature>
<evidence type="ECO:0000259" key="8">
    <source>
        <dbReference type="Pfam" id="PF14609"/>
    </source>
</evidence>
<evidence type="ECO:0000256" key="2">
    <source>
        <dbReference type="ARBA" id="ARBA00022490"/>
    </source>
</evidence>